<dbReference type="CDD" id="cd07563">
    <property type="entry name" value="Peptidase_S41_IRBP"/>
    <property type="match status" value="1"/>
</dbReference>
<dbReference type="GO" id="GO:0008236">
    <property type="term" value="F:serine-type peptidase activity"/>
    <property type="evidence" value="ECO:0007669"/>
    <property type="project" value="InterPro"/>
</dbReference>
<dbReference type="SMART" id="SM00245">
    <property type="entry name" value="TSPc"/>
    <property type="match status" value="1"/>
</dbReference>
<feature type="chain" id="PRO_5011476768" evidence="1">
    <location>
        <begin position="24"/>
        <end position="450"/>
    </location>
</feature>
<evidence type="ECO:0000259" key="2">
    <source>
        <dbReference type="SMART" id="SM00245"/>
    </source>
</evidence>
<sequence>MTRTTLILSACALVLLGASPAHAQQPAPVAVARTGAAAPLDAAARAAAVAAMTREIEARYVFPDRTAAIRDRLNEGLSSGRYDTADPSVFAERVTADLREASRDGHLYLMHAPDQYAATITSDADAYDNPAYLALWAAAARRGNHGLGEMRILPGNVRYLRITTFYWVQDRTGQAYDDAMRFLREGDALIIDLRGNGGGDHAAVRYLLSHFMEPDRLDMTFLEAGEEPVQSRTLDHLPAGRLIGKPLYVLTSRQVGSAAEAFAYSVQKFGLGSLVGGVTAGAANNNTVVPIAPGFMLSVSYGRPVHPVTGGNWEEVGVDPDVAVDATQALDTAVSLALTDLLARPEADPEDRAAWEWAQVAAEARVRPVAIAADRLQALAGTYGGRVIALEDGGLVWRRVGGQTSRLSPMDAGGLFAVEGSDDRLRLRLTGDTLEMLRMDQPAPQRFPRD</sequence>
<accession>A0A1I6SHJ3</accession>
<reference evidence="4" key="1">
    <citation type="submission" date="2016-10" db="EMBL/GenBank/DDBJ databases">
        <authorList>
            <person name="Varghese N."/>
            <person name="Submissions S."/>
        </authorList>
    </citation>
    <scope>NUCLEOTIDE SEQUENCE [LARGE SCALE GENOMIC DNA]</scope>
    <source>
        <strain evidence="4">CGMCC 1.10683</strain>
    </source>
</reference>
<dbReference type="PANTHER" id="PTHR11261">
    <property type="entry name" value="INTERPHOTORECEPTOR RETINOID-BINDING PROTEIN"/>
    <property type="match status" value="1"/>
</dbReference>
<dbReference type="STRING" id="871741.SAMN05192570_2425"/>
<keyword evidence="4" id="KW-1185">Reference proteome</keyword>
<dbReference type="InterPro" id="IPR029045">
    <property type="entry name" value="ClpP/crotonase-like_dom_sf"/>
</dbReference>
<dbReference type="EMBL" id="FOZV01000005">
    <property type="protein sequence ID" value="SFS76379.1"/>
    <property type="molecule type" value="Genomic_DNA"/>
</dbReference>
<dbReference type="SUPFAM" id="SSF52096">
    <property type="entry name" value="ClpP/crotonase"/>
    <property type="match status" value="1"/>
</dbReference>
<dbReference type="Proteomes" id="UP000198788">
    <property type="component" value="Unassembled WGS sequence"/>
</dbReference>
<name>A0A1I6SHJ3_9CAUL</name>
<proteinExistence type="predicted"/>
<keyword evidence="1" id="KW-0732">Signal</keyword>
<organism evidence="3 4">
    <name type="scientific">Brevundimonas viscosa</name>
    <dbReference type="NCBI Taxonomy" id="871741"/>
    <lineage>
        <taxon>Bacteria</taxon>
        <taxon>Pseudomonadati</taxon>
        <taxon>Pseudomonadota</taxon>
        <taxon>Alphaproteobacteria</taxon>
        <taxon>Caulobacterales</taxon>
        <taxon>Caulobacteraceae</taxon>
        <taxon>Brevundimonas</taxon>
    </lineage>
</organism>
<evidence type="ECO:0000256" key="1">
    <source>
        <dbReference type="SAM" id="SignalP"/>
    </source>
</evidence>
<feature type="domain" description="Tail specific protease" evidence="2">
    <location>
        <begin position="128"/>
        <end position="325"/>
    </location>
</feature>
<dbReference type="GO" id="GO:0006508">
    <property type="term" value="P:proteolysis"/>
    <property type="evidence" value="ECO:0007669"/>
    <property type="project" value="InterPro"/>
</dbReference>
<dbReference type="AlphaFoldDB" id="A0A1I6SHJ3"/>
<gene>
    <name evidence="3" type="ORF">SAMN05192570_2425</name>
</gene>
<evidence type="ECO:0000313" key="4">
    <source>
        <dbReference type="Proteomes" id="UP000198788"/>
    </source>
</evidence>
<dbReference type="Gene3D" id="3.30.750.44">
    <property type="match status" value="1"/>
</dbReference>
<protein>
    <submittedName>
        <fullName evidence="3">Peptidase family S41</fullName>
    </submittedName>
</protein>
<dbReference type="Pfam" id="PF03572">
    <property type="entry name" value="Peptidase_S41"/>
    <property type="match status" value="1"/>
</dbReference>
<dbReference type="RefSeq" id="WP_092310960.1">
    <property type="nucleotide sequence ID" value="NZ_FOZV01000005.1"/>
</dbReference>
<dbReference type="Gene3D" id="3.90.226.10">
    <property type="entry name" value="2-enoyl-CoA Hydratase, Chain A, domain 1"/>
    <property type="match status" value="1"/>
</dbReference>
<dbReference type="PANTHER" id="PTHR11261:SF3">
    <property type="entry name" value="RETINOL-BINDING PROTEIN 3"/>
    <property type="match status" value="1"/>
</dbReference>
<feature type="signal peptide" evidence="1">
    <location>
        <begin position="1"/>
        <end position="23"/>
    </location>
</feature>
<dbReference type="InterPro" id="IPR005151">
    <property type="entry name" value="Tail-specific_protease"/>
</dbReference>
<dbReference type="OrthoDB" id="9758793at2"/>
<evidence type="ECO:0000313" key="3">
    <source>
        <dbReference type="EMBL" id="SFS76379.1"/>
    </source>
</evidence>